<evidence type="ECO:0000259" key="5">
    <source>
        <dbReference type="PROSITE" id="PS51634"/>
    </source>
</evidence>
<dbReference type="InterPro" id="IPR033467">
    <property type="entry name" value="Tesmin/TSO1-like_CXC"/>
</dbReference>
<dbReference type="PROSITE" id="PS51634">
    <property type="entry name" value="CRC"/>
    <property type="match status" value="1"/>
</dbReference>
<dbReference type="OMA" id="WANEDQG"/>
<dbReference type="Pfam" id="PF03638">
    <property type="entry name" value="TCR"/>
    <property type="match status" value="2"/>
</dbReference>
<evidence type="ECO:0000256" key="3">
    <source>
        <dbReference type="ARBA" id="ARBA00023242"/>
    </source>
</evidence>
<evidence type="ECO:0000313" key="7">
    <source>
        <dbReference type="Proteomes" id="UP000751190"/>
    </source>
</evidence>
<gene>
    <name evidence="6" type="ORF">KFE25_010972</name>
</gene>
<dbReference type="InterPro" id="IPR005172">
    <property type="entry name" value="CRC"/>
</dbReference>
<evidence type="ECO:0000256" key="1">
    <source>
        <dbReference type="ARBA" id="ARBA00004123"/>
    </source>
</evidence>
<feature type="region of interest" description="Disordered" evidence="4">
    <location>
        <begin position="381"/>
        <end position="421"/>
    </location>
</feature>
<dbReference type="EMBL" id="JAGTXO010000036">
    <property type="protein sequence ID" value="KAG8459923.1"/>
    <property type="molecule type" value="Genomic_DNA"/>
</dbReference>
<feature type="compositionally biased region" description="Pro residues" evidence="4">
    <location>
        <begin position="722"/>
        <end position="735"/>
    </location>
</feature>
<feature type="domain" description="CRC" evidence="5">
    <location>
        <begin position="6"/>
        <end position="129"/>
    </location>
</feature>
<evidence type="ECO:0000256" key="2">
    <source>
        <dbReference type="ARBA" id="ARBA00007267"/>
    </source>
</evidence>
<comment type="similarity">
    <text evidence="2">Belongs to the lin-54 family.</text>
</comment>
<feature type="region of interest" description="Disordered" evidence="4">
    <location>
        <begin position="682"/>
        <end position="738"/>
    </location>
</feature>
<keyword evidence="7" id="KW-1185">Reference proteome</keyword>
<sequence length="832" mass="80520">MLGEAKRKLCNCKNSRCLKLYCECFASGVYCDGCNCIGCCNNPACDDVRRIAIEATLERNPTAFRPKIAKTTTHSAHLGAAGGGAPAVRHNKGCHCKKSSCLKKYCECFQAGIVCSQMCKCVDCRNFEGSAELASLALNAHVAPTAPSGAAGACASPFHAGRCSPSPMQRGGDSARPSPNTGVKRPRSADRGKGDMTPGAHTGGAVRAGTGGGAPSGCPSGCPTPARADATDAAGALATAASLVQSAAFGIGVARAASPAVGASACGQCGTAAAAAAAAAAAMAMASPARLGRQDAPGASPFPPPLGVSGGLLALSGTAGGATRCAGAGAMGAPVASGGGSGSSGGGGGSAALCSAFTQHRLLVAAEMMLRAALGAVASGQPQLNAPRPAASAAQPAAHAGSGAPCAPPARPPATADAPRGSVCNGHDGACSRTPSASPSCFALLCDEETPTVTAAAATDTAAAAAADQDGAAARGAAMAAAMAVGDGCMEADCVTGGGAAGWLADRSAHLDQIYAAQERAVLAELNATLRTLAAHARRKVVGAGGGCSGSGAGGGSGGAAQLQLPPRASPCAASPPAPPAPSPARGAPGARPPCGTPCRSAQPAPPTAIAALGAAAAPCARPAASCVREPVPVAAAPLAPCGQLARAAPAETPPLLSPVEERRERGGEAVPAAIARLPVHAVQQQQLARPQPQRTQPPPVQQPLAQPPDDALVPRTAGAPLPAPALPRMSPPGAPAAMRSVRQALPPETATNGAASGQTGAPGLVRLEQQGQRQPMAAAAEVTALPAAATAAVFAPTPMPMVAPGAASARALAMAASLHCAPPPGPHSATG</sequence>
<dbReference type="Proteomes" id="UP000751190">
    <property type="component" value="Unassembled WGS sequence"/>
</dbReference>
<dbReference type="PANTHER" id="PTHR12446:SF34">
    <property type="entry name" value="PROTEIN LIN-54 HOMOLOG"/>
    <property type="match status" value="1"/>
</dbReference>
<dbReference type="GO" id="GO:0006355">
    <property type="term" value="P:regulation of DNA-templated transcription"/>
    <property type="evidence" value="ECO:0007669"/>
    <property type="project" value="TreeGrafter"/>
</dbReference>
<reference evidence="6" key="1">
    <citation type="submission" date="2021-05" db="EMBL/GenBank/DDBJ databases">
        <title>The genome of the haptophyte Pavlova lutheri (Diacronema luteri, Pavlovales) - a model for lipid biosynthesis in eukaryotic algae.</title>
        <authorList>
            <person name="Hulatt C.J."/>
            <person name="Posewitz M.C."/>
        </authorList>
    </citation>
    <scope>NUCLEOTIDE SEQUENCE</scope>
    <source>
        <strain evidence="6">NIVA-4/92</strain>
    </source>
</reference>
<organism evidence="6 7">
    <name type="scientific">Diacronema lutheri</name>
    <name type="common">Unicellular marine alga</name>
    <name type="synonym">Monochrysis lutheri</name>
    <dbReference type="NCBI Taxonomy" id="2081491"/>
    <lineage>
        <taxon>Eukaryota</taxon>
        <taxon>Haptista</taxon>
        <taxon>Haptophyta</taxon>
        <taxon>Pavlovophyceae</taxon>
        <taxon>Pavlovales</taxon>
        <taxon>Pavlovaceae</taxon>
        <taxon>Diacronema</taxon>
    </lineage>
</organism>
<feature type="compositionally biased region" description="Low complexity" evidence="4">
    <location>
        <begin position="199"/>
        <end position="208"/>
    </location>
</feature>
<feature type="compositionally biased region" description="Low complexity" evidence="4">
    <location>
        <begin position="386"/>
        <end position="405"/>
    </location>
</feature>
<feature type="compositionally biased region" description="Pro residues" evidence="4">
    <location>
        <begin position="574"/>
        <end position="583"/>
    </location>
</feature>
<name>A0A8J6C9Z1_DIALT</name>
<feature type="region of interest" description="Disordered" evidence="4">
    <location>
        <begin position="164"/>
        <end position="220"/>
    </location>
</feature>
<dbReference type="GO" id="GO:0005634">
    <property type="term" value="C:nucleus"/>
    <property type="evidence" value="ECO:0007669"/>
    <property type="project" value="UniProtKB-SubCell"/>
</dbReference>
<accession>A0A8J6C9Z1</accession>
<evidence type="ECO:0000256" key="4">
    <source>
        <dbReference type="SAM" id="MobiDB-lite"/>
    </source>
</evidence>
<dbReference type="OrthoDB" id="6283463at2759"/>
<evidence type="ECO:0000313" key="6">
    <source>
        <dbReference type="EMBL" id="KAG8459923.1"/>
    </source>
</evidence>
<comment type="subcellular location">
    <subcellularLocation>
        <location evidence="1">Nucleus</location>
    </subcellularLocation>
</comment>
<dbReference type="PANTHER" id="PTHR12446">
    <property type="entry name" value="TESMIN/TSO1-RELATED"/>
    <property type="match status" value="1"/>
</dbReference>
<dbReference type="AlphaFoldDB" id="A0A8J6C9Z1"/>
<protein>
    <recommendedName>
        <fullName evidence="5">CRC domain-containing protein</fullName>
    </recommendedName>
</protein>
<dbReference type="InterPro" id="IPR028307">
    <property type="entry name" value="Lin-54_fam"/>
</dbReference>
<dbReference type="SMART" id="SM01114">
    <property type="entry name" value="CXC"/>
    <property type="match status" value="2"/>
</dbReference>
<keyword evidence="3" id="KW-0539">Nucleus</keyword>
<proteinExistence type="inferred from homology"/>
<comment type="caution">
    <text evidence="6">The sequence shown here is derived from an EMBL/GenBank/DDBJ whole genome shotgun (WGS) entry which is preliminary data.</text>
</comment>
<feature type="compositionally biased region" description="Low complexity" evidence="4">
    <location>
        <begin position="703"/>
        <end position="721"/>
    </location>
</feature>
<feature type="region of interest" description="Disordered" evidence="4">
    <location>
        <begin position="553"/>
        <end position="604"/>
    </location>
</feature>
<feature type="compositionally biased region" description="Low complexity" evidence="4">
    <location>
        <begin position="682"/>
        <end position="695"/>
    </location>
</feature>